<protein>
    <submittedName>
        <fullName evidence="1">Uncharacterized protein</fullName>
    </submittedName>
</protein>
<gene>
    <name evidence="1" type="ORF">MILVUS5_LOCUS742</name>
</gene>
<evidence type="ECO:0000313" key="2">
    <source>
        <dbReference type="Proteomes" id="UP001177021"/>
    </source>
</evidence>
<name>A0ACB0I920_TRIPR</name>
<proteinExistence type="predicted"/>
<sequence>MESTKRSLSLLVLCFLMGTLMLVSGQSATNVRATYNNYYPQNINWDYLTAGVYCATWDANQPLSWRKRYGWTAFCGPAGPHGRDSCGKCLRVTNTATNTQTTVRIVDQCANGGLDLDVNVFNQLDTNKQGYHNGHLTVNYNFVNC</sequence>
<reference evidence="1" key="1">
    <citation type="submission" date="2023-10" db="EMBL/GenBank/DDBJ databases">
        <authorList>
            <person name="Rodriguez Cubillos JULIANA M."/>
            <person name="De Vega J."/>
        </authorList>
    </citation>
    <scope>NUCLEOTIDE SEQUENCE</scope>
</reference>
<keyword evidence="2" id="KW-1185">Reference proteome</keyword>
<comment type="caution">
    <text evidence="1">The sequence shown here is derived from an EMBL/GenBank/DDBJ whole genome shotgun (WGS) entry which is preliminary data.</text>
</comment>
<organism evidence="1 2">
    <name type="scientific">Trifolium pratense</name>
    <name type="common">Red clover</name>
    <dbReference type="NCBI Taxonomy" id="57577"/>
    <lineage>
        <taxon>Eukaryota</taxon>
        <taxon>Viridiplantae</taxon>
        <taxon>Streptophyta</taxon>
        <taxon>Embryophyta</taxon>
        <taxon>Tracheophyta</taxon>
        <taxon>Spermatophyta</taxon>
        <taxon>Magnoliopsida</taxon>
        <taxon>eudicotyledons</taxon>
        <taxon>Gunneridae</taxon>
        <taxon>Pentapetalae</taxon>
        <taxon>rosids</taxon>
        <taxon>fabids</taxon>
        <taxon>Fabales</taxon>
        <taxon>Fabaceae</taxon>
        <taxon>Papilionoideae</taxon>
        <taxon>50 kb inversion clade</taxon>
        <taxon>NPAAA clade</taxon>
        <taxon>Hologalegina</taxon>
        <taxon>IRL clade</taxon>
        <taxon>Trifolieae</taxon>
        <taxon>Trifolium</taxon>
    </lineage>
</organism>
<evidence type="ECO:0000313" key="1">
    <source>
        <dbReference type="EMBL" id="CAJ2628530.1"/>
    </source>
</evidence>
<accession>A0ACB0I920</accession>
<dbReference type="Proteomes" id="UP001177021">
    <property type="component" value="Unassembled WGS sequence"/>
</dbReference>
<dbReference type="EMBL" id="CASHSV030000001">
    <property type="protein sequence ID" value="CAJ2628530.1"/>
    <property type="molecule type" value="Genomic_DNA"/>
</dbReference>